<name>A0A2T3Z6E9_TRIA4</name>
<dbReference type="SUPFAM" id="SSF53474">
    <property type="entry name" value="alpha/beta-Hydrolases"/>
    <property type="match status" value="1"/>
</dbReference>
<dbReference type="Pfam" id="PF07519">
    <property type="entry name" value="Tannase"/>
    <property type="match status" value="2"/>
</dbReference>
<keyword evidence="5 10" id="KW-0732">Signal</keyword>
<dbReference type="InterPro" id="IPR011118">
    <property type="entry name" value="Tannase/feruloyl_esterase"/>
</dbReference>
<dbReference type="GO" id="GO:0045493">
    <property type="term" value="P:xylan catabolic process"/>
    <property type="evidence" value="ECO:0007669"/>
    <property type="project" value="UniProtKB-KW"/>
</dbReference>
<comment type="similarity">
    <text evidence="1 10">Belongs to the tannase family.</text>
</comment>
<evidence type="ECO:0000256" key="9">
    <source>
        <dbReference type="ARBA" id="ARBA00034075"/>
    </source>
</evidence>
<sequence>MLFPAISSRATVEFALLSWAVQSALGATFENLCRHLEQNLRIENATINLVQYVPSESTLLFPDNDISCNRSSQIVAADICRIALFVGTSPSSGVQLEAWLPRNWTGRFLSTGNGGLSGCIQYEDMNYGTSLGFATVGTNNGHNGTSGQAFLNNPNVIKDYSYGSVHTGAVIGKTITNAFYGRNFTKSYYIGCSTGGRQGFQSAQMFPSDFDGIVAGSPTLDFTHLTAWAGWLGIVTGYNTNDSGFVSPALWKTIHQEILKQCDSLDGAVDGIIENPDLCYPNLDILRCNRRLTHNCLNSEQLRRASGVFEPFTYSNGSLIFPRMQPGSELESSDTFYSGLPSPYVYAVHGNPAWSALNLTLADVTFAQQLNPFGINTWNGDLSSFNASGGKLLHYHGLQDYLISSENSARYYNLVRETMSRTHVELDNFYRYFRVSGMGHCRHGPGAWMIGQSTIGRTGIDPKKKGSAPETIRGLKYRDDDPKAEILLTRRHCRYPYQNRYTGPQPLSDDESWTCML</sequence>
<evidence type="ECO:0000313" key="12">
    <source>
        <dbReference type="Proteomes" id="UP000240493"/>
    </source>
</evidence>
<gene>
    <name evidence="11" type="ORF">M441DRAFT_81112</name>
</gene>
<dbReference type="EC" id="3.1.1.-" evidence="10"/>
<proteinExistence type="inferred from homology"/>
<keyword evidence="8" id="KW-1015">Disulfide bond</keyword>
<feature type="chain" id="PRO_5015370525" description="Carboxylic ester hydrolase" evidence="10">
    <location>
        <begin position="27"/>
        <end position="517"/>
    </location>
</feature>
<keyword evidence="3" id="KW-0119">Carbohydrate metabolism</keyword>
<evidence type="ECO:0000256" key="5">
    <source>
        <dbReference type="ARBA" id="ARBA00022729"/>
    </source>
</evidence>
<accession>A0A2T3Z6E9</accession>
<dbReference type="OrthoDB" id="3039123at2759"/>
<dbReference type="AlphaFoldDB" id="A0A2T3Z6E9"/>
<dbReference type="EMBL" id="KZ679263">
    <property type="protein sequence ID" value="PTB40375.1"/>
    <property type="molecule type" value="Genomic_DNA"/>
</dbReference>
<protein>
    <recommendedName>
        <fullName evidence="10">Carboxylic ester hydrolase</fullName>
        <ecNumber evidence="10">3.1.1.-</ecNumber>
    </recommendedName>
</protein>
<keyword evidence="6 10" id="KW-0378">Hydrolase</keyword>
<organism evidence="11 12">
    <name type="scientific">Trichoderma asperellum (strain ATCC 204424 / CBS 433.97 / NBRC 101777)</name>
    <dbReference type="NCBI Taxonomy" id="1042311"/>
    <lineage>
        <taxon>Eukaryota</taxon>
        <taxon>Fungi</taxon>
        <taxon>Dikarya</taxon>
        <taxon>Ascomycota</taxon>
        <taxon>Pezizomycotina</taxon>
        <taxon>Sordariomycetes</taxon>
        <taxon>Hypocreomycetidae</taxon>
        <taxon>Hypocreales</taxon>
        <taxon>Hypocreaceae</taxon>
        <taxon>Trichoderma</taxon>
    </lineage>
</organism>
<keyword evidence="2" id="KW-0719">Serine esterase</keyword>
<keyword evidence="3" id="KW-0624">Polysaccharide degradation</keyword>
<comment type="catalytic activity">
    <reaction evidence="9">
        <text>feruloyl-polysaccharide + H2O = ferulate + polysaccharide.</text>
        <dbReference type="EC" id="3.1.1.73"/>
    </reaction>
</comment>
<evidence type="ECO:0000256" key="1">
    <source>
        <dbReference type="ARBA" id="ARBA00006249"/>
    </source>
</evidence>
<evidence type="ECO:0000256" key="4">
    <source>
        <dbReference type="ARBA" id="ARBA00022723"/>
    </source>
</evidence>
<evidence type="ECO:0000256" key="7">
    <source>
        <dbReference type="ARBA" id="ARBA00022837"/>
    </source>
</evidence>
<evidence type="ECO:0000256" key="10">
    <source>
        <dbReference type="RuleBase" id="RU361238"/>
    </source>
</evidence>
<dbReference type="PANTHER" id="PTHR33938">
    <property type="entry name" value="FERULOYL ESTERASE B-RELATED"/>
    <property type="match status" value="1"/>
</dbReference>
<reference evidence="11 12" key="1">
    <citation type="submission" date="2016-07" db="EMBL/GenBank/DDBJ databases">
        <title>Multiple horizontal gene transfer events from other fungi enriched the ability of initially mycotrophic Trichoderma (Ascomycota) to feed on dead plant biomass.</title>
        <authorList>
            <consortium name="DOE Joint Genome Institute"/>
            <person name="Aerts A."/>
            <person name="Atanasova L."/>
            <person name="Chenthamara K."/>
            <person name="Zhang J."/>
            <person name="Grujic M."/>
            <person name="Henrissat B."/>
            <person name="Kuo A."/>
            <person name="Salamov A."/>
            <person name="Lipzen A."/>
            <person name="Labutti K."/>
            <person name="Barry K."/>
            <person name="Miao Y."/>
            <person name="Rahimi M.J."/>
            <person name="Shen Q."/>
            <person name="Grigoriev I.V."/>
            <person name="Kubicek C.P."/>
            <person name="Druzhinina I.S."/>
        </authorList>
    </citation>
    <scope>NUCLEOTIDE SEQUENCE [LARGE SCALE GENOMIC DNA]</scope>
    <source>
        <strain evidence="11 12">CBS 433.97</strain>
    </source>
</reference>
<dbReference type="GO" id="GO:0046872">
    <property type="term" value="F:metal ion binding"/>
    <property type="evidence" value="ECO:0007669"/>
    <property type="project" value="UniProtKB-KW"/>
</dbReference>
<dbReference type="PANTHER" id="PTHR33938:SF15">
    <property type="entry name" value="FERULOYL ESTERASE B-RELATED"/>
    <property type="match status" value="1"/>
</dbReference>
<keyword evidence="12" id="KW-1185">Reference proteome</keyword>
<evidence type="ECO:0000256" key="8">
    <source>
        <dbReference type="ARBA" id="ARBA00023157"/>
    </source>
</evidence>
<evidence type="ECO:0000256" key="3">
    <source>
        <dbReference type="ARBA" id="ARBA00022651"/>
    </source>
</evidence>
<keyword evidence="7" id="KW-0106">Calcium</keyword>
<dbReference type="GO" id="GO:0030600">
    <property type="term" value="F:feruloyl esterase activity"/>
    <property type="evidence" value="ECO:0007669"/>
    <property type="project" value="UniProtKB-EC"/>
</dbReference>
<dbReference type="InterPro" id="IPR029058">
    <property type="entry name" value="AB_hydrolase_fold"/>
</dbReference>
<keyword evidence="3" id="KW-0858">Xylan degradation</keyword>
<feature type="signal peptide" evidence="10">
    <location>
        <begin position="1"/>
        <end position="26"/>
    </location>
</feature>
<evidence type="ECO:0000256" key="6">
    <source>
        <dbReference type="ARBA" id="ARBA00022801"/>
    </source>
</evidence>
<evidence type="ECO:0000313" key="11">
    <source>
        <dbReference type="EMBL" id="PTB40375.1"/>
    </source>
</evidence>
<evidence type="ECO:0000256" key="2">
    <source>
        <dbReference type="ARBA" id="ARBA00022487"/>
    </source>
</evidence>
<keyword evidence="4" id="KW-0479">Metal-binding</keyword>
<dbReference type="Proteomes" id="UP000240493">
    <property type="component" value="Unassembled WGS sequence"/>
</dbReference>